<dbReference type="AlphaFoldDB" id="A0AAN7SR74"/>
<organism evidence="1 2">
    <name type="scientific">Aquatica leii</name>
    <dbReference type="NCBI Taxonomy" id="1421715"/>
    <lineage>
        <taxon>Eukaryota</taxon>
        <taxon>Metazoa</taxon>
        <taxon>Ecdysozoa</taxon>
        <taxon>Arthropoda</taxon>
        <taxon>Hexapoda</taxon>
        <taxon>Insecta</taxon>
        <taxon>Pterygota</taxon>
        <taxon>Neoptera</taxon>
        <taxon>Endopterygota</taxon>
        <taxon>Coleoptera</taxon>
        <taxon>Polyphaga</taxon>
        <taxon>Elateriformia</taxon>
        <taxon>Elateroidea</taxon>
        <taxon>Lampyridae</taxon>
        <taxon>Luciolinae</taxon>
        <taxon>Aquatica</taxon>
    </lineage>
</organism>
<dbReference type="EMBL" id="JARPUR010000001">
    <property type="protein sequence ID" value="KAK4886093.1"/>
    <property type="molecule type" value="Genomic_DNA"/>
</dbReference>
<sequence>MFCEKNTSLDIKCVSQIGGSNIKDLIRRILAKLVGSRIQFVVMGAVRYHQSGKNITEKEIEIIVATWLSKASERLKRRPRGVQHGTE</sequence>
<protein>
    <submittedName>
        <fullName evidence="1">Uncharacterized protein</fullName>
    </submittedName>
</protein>
<dbReference type="Proteomes" id="UP001353858">
    <property type="component" value="Unassembled WGS sequence"/>
</dbReference>
<reference evidence="2" key="1">
    <citation type="submission" date="2023-01" db="EMBL/GenBank/DDBJ databases">
        <title>Key to firefly adult light organ development and bioluminescence: homeobox transcription factors regulate luciferase expression and transportation to peroxisome.</title>
        <authorList>
            <person name="Fu X."/>
        </authorList>
    </citation>
    <scope>NUCLEOTIDE SEQUENCE [LARGE SCALE GENOMIC DNA]</scope>
</reference>
<proteinExistence type="predicted"/>
<gene>
    <name evidence="1" type="ORF">RN001_002364</name>
</gene>
<keyword evidence="2" id="KW-1185">Reference proteome</keyword>
<evidence type="ECO:0000313" key="1">
    <source>
        <dbReference type="EMBL" id="KAK4886093.1"/>
    </source>
</evidence>
<accession>A0AAN7SR74</accession>
<comment type="caution">
    <text evidence="1">The sequence shown here is derived from an EMBL/GenBank/DDBJ whole genome shotgun (WGS) entry which is preliminary data.</text>
</comment>
<evidence type="ECO:0000313" key="2">
    <source>
        <dbReference type="Proteomes" id="UP001353858"/>
    </source>
</evidence>
<name>A0AAN7SR74_9COLE</name>